<dbReference type="Pfam" id="PF13401">
    <property type="entry name" value="AAA_22"/>
    <property type="match status" value="1"/>
</dbReference>
<feature type="domain" description="AAA+ ATPase" evidence="1">
    <location>
        <begin position="42"/>
        <end position="216"/>
    </location>
</feature>
<evidence type="ECO:0000313" key="2">
    <source>
        <dbReference type="EMBL" id="MFC3713843.1"/>
    </source>
</evidence>
<dbReference type="Proteomes" id="UP001595615">
    <property type="component" value="Unassembled WGS sequence"/>
</dbReference>
<dbReference type="InterPro" id="IPR049945">
    <property type="entry name" value="AAA_22"/>
</dbReference>
<dbReference type="InterPro" id="IPR017466">
    <property type="entry name" value="XrtA-assoc_ATPase-like"/>
</dbReference>
<gene>
    <name evidence="2" type="ORF">ACFOMD_14800</name>
</gene>
<dbReference type="SMART" id="SM00382">
    <property type="entry name" value="AAA"/>
    <property type="match status" value="1"/>
</dbReference>
<evidence type="ECO:0000313" key="3">
    <source>
        <dbReference type="Proteomes" id="UP001595615"/>
    </source>
</evidence>
<proteinExistence type="predicted"/>
<dbReference type="InterPro" id="IPR003593">
    <property type="entry name" value="AAA+_ATPase"/>
</dbReference>
<accession>A0ABV7XFI1</accession>
<protein>
    <submittedName>
        <fullName evidence="2">XrtA/PEP-CTERM system-associated ATPase</fullName>
    </submittedName>
</protein>
<comment type="caution">
    <text evidence="2">The sequence shown here is derived from an EMBL/GenBank/DDBJ whole genome shotgun (WGS) entry which is preliminary data.</text>
</comment>
<dbReference type="InterPro" id="IPR027417">
    <property type="entry name" value="P-loop_NTPase"/>
</dbReference>
<dbReference type="SUPFAM" id="SSF52540">
    <property type="entry name" value="P-loop containing nucleoside triphosphate hydrolases"/>
    <property type="match status" value="1"/>
</dbReference>
<organism evidence="2 3">
    <name type="scientific">Sphingoaurantiacus capsulatus</name>
    <dbReference type="NCBI Taxonomy" id="1771310"/>
    <lineage>
        <taxon>Bacteria</taxon>
        <taxon>Pseudomonadati</taxon>
        <taxon>Pseudomonadota</taxon>
        <taxon>Alphaproteobacteria</taxon>
        <taxon>Sphingomonadales</taxon>
        <taxon>Sphingosinicellaceae</taxon>
        <taxon>Sphingoaurantiacus</taxon>
    </lineage>
</organism>
<evidence type="ECO:0000259" key="1">
    <source>
        <dbReference type="SMART" id="SM00382"/>
    </source>
</evidence>
<name>A0ABV7XFI1_9SPHN</name>
<dbReference type="InterPro" id="IPR052026">
    <property type="entry name" value="ExeA_AAA_ATPase_DNA-bind"/>
</dbReference>
<dbReference type="Gene3D" id="3.40.50.300">
    <property type="entry name" value="P-loop containing nucleotide triphosphate hydrolases"/>
    <property type="match status" value="1"/>
</dbReference>
<reference evidence="3" key="1">
    <citation type="journal article" date="2019" name="Int. J. Syst. Evol. Microbiol.">
        <title>The Global Catalogue of Microorganisms (GCM) 10K type strain sequencing project: providing services to taxonomists for standard genome sequencing and annotation.</title>
        <authorList>
            <consortium name="The Broad Institute Genomics Platform"/>
            <consortium name="The Broad Institute Genome Sequencing Center for Infectious Disease"/>
            <person name="Wu L."/>
            <person name="Ma J."/>
        </authorList>
    </citation>
    <scope>NUCLEOTIDE SEQUENCE [LARGE SCALE GENOMIC DNA]</scope>
    <source>
        <strain evidence="3">KCTC 42644</strain>
    </source>
</reference>
<dbReference type="EMBL" id="JBHRXV010000011">
    <property type="protein sequence ID" value="MFC3713843.1"/>
    <property type="molecule type" value="Genomic_DNA"/>
</dbReference>
<dbReference type="PANTHER" id="PTHR35894:SF1">
    <property type="entry name" value="PHOSPHORIBULOKINASE _ URIDINE KINASE FAMILY"/>
    <property type="match status" value="1"/>
</dbReference>
<dbReference type="RefSeq" id="WP_380862729.1">
    <property type="nucleotide sequence ID" value="NZ_JBHRXV010000011.1"/>
</dbReference>
<sequence>MYTDFYELTGRPFQLTPDPHFYFDTETHRKAMAYLSYGLSQGEGFVVITGDVGTGKTTLVGHVMETVDRSKLVVAKIVTTQLDADSMVKMVATAFAVPVDNADKVSVLNRLEAFLRAQYREGRRVLLIVDEAQNLPIAALEELRMLSNFQEGHQALLQTVLLGQPEFRDNLNSSPVLEQLRQRIIASHHLEPMSREELPEYVAHRLTLCGWNGRPTFTQDAFDTMYDYSGGVPRRLNNLASRVLLFGALEQRDQIDGAMVAEVVEDLRDDSFTGPAPAPAPLLVGGDGTVNDDLARRLAALEAGSGSHGKALRQIVDLLDELLAADPAPAE</sequence>
<keyword evidence="3" id="KW-1185">Reference proteome</keyword>
<dbReference type="PANTHER" id="PTHR35894">
    <property type="entry name" value="GENERAL SECRETION PATHWAY PROTEIN A-RELATED"/>
    <property type="match status" value="1"/>
</dbReference>
<dbReference type="NCBIfam" id="TIGR03015">
    <property type="entry name" value="pepcterm_ATPase"/>
    <property type="match status" value="1"/>
</dbReference>